<accession>B2TKL4</accession>
<evidence type="ECO:0000256" key="1">
    <source>
        <dbReference type="SAM" id="Phobius"/>
    </source>
</evidence>
<keyword evidence="1" id="KW-1133">Transmembrane helix</keyword>
<feature type="transmembrane region" description="Helical" evidence="1">
    <location>
        <begin position="40"/>
        <end position="59"/>
    </location>
</feature>
<organism evidence="2">
    <name type="scientific">Clostridium botulinum (strain Eklund 17B / Type B)</name>
    <dbReference type="NCBI Taxonomy" id="935198"/>
    <lineage>
        <taxon>Bacteria</taxon>
        <taxon>Bacillati</taxon>
        <taxon>Bacillota</taxon>
        <taxon>Clostridia</taxon>
        <taxon>Eubacteriales</taxon>
        <taxon>Clostridiaceae</taxon>
        <taxon>Clostridium</taxon>
    </lineage>
</organism>
<feature type="transmembrane region" description="Helical" evidence="1">
    <location>
        <begin position="6"/>
        <end position="28"/>
    </location>
</feature>
<name>B2TKL4_CLOBB</name>
<keyword evidence="1" id="KW-0472">Membrane</keyword>
<gene>
    <name evidence="2" type="ordered locus">CLL_A0614</name>
</gene>
<accession>U4P275</accession>
<reference evidence="2" key="1">
    <citation type="submission" date="2009-06" db="EMBL/GenBank/DDBJ databases">
        <authorList>
            <consortium name="US DOE Joint Genome Institute (JGI-PGF)"/>
            <person name="Lucas S."/>
            <person name="Copeland A."/>
            <person name="Lapidus A."/>
            <person name="Glavina del Rio T."/>
            <person name="Dalin E."/>
            <person name="Tice H."/>
            <person name="Bruce D."/>
            <person name="Goodwin L."/>
            <person name="Pitluck S."/>
            <person name="Kyrpides N."/>
            <person name="Mavromatis K."/>
            <person name="Ivanova N."/>
            <person name="Saunders E."/>
            <person name="Brettin T."/>
            <person name="Detter J.C."/>
            <person name="Han C."/>
            <person name="Larimer F."/>
            <person name="Land M."/>
            <person name="Hauser L."/>
            <person name="Markowitz V."/>
            <person name="Cheng J.-F."/>
            <person name="Hugenholtz P."/>
            <person name="Woyke T."/>
            <person name="Wu D."/>
            <person name="Gronow S."/>
            <person name="Klenk H.-P."/>
            <person name="Eisen J.A."/>
        </authorList>
    </citation>
    <scope>NUCLEOTIDE SEQUENCE</scope>
    <source>
        <strain evidence="2">Eklund 17B</strain>
    </source>
</reference>
<proteinExistence type="predicted"/>
<dbReference type="AlphaFoldDB" id="B2TKL4"/>
<reference evidence="2" key="2">
    <citation type="submission" date="2009-08" db="EMBL/GenBank/DDBJ databases">
        <authorList>
            <person name="Shrivastava S."/>
            <person name="Brinkac L.M."/>
            <person name="Dodson R.J."/>
            <person name="Harkins D.M."/>
            <person name="Durkin A.S."/>
            <person name="Sutton G."/>
        </authorList>
    </citation>
    <scope>NUCLEOTIDE SEQUENCE</scope>
    <source>
        <strain evidence="2">Eklund 17B</strain>
    </source>
</reference>
<evidence type="ECO:0000313" key="2">
    <source>
        <dbReference type="EMBL" id="ACD24926.1"/>
    </source>
</evidence>
<dbReference type="KEGG" id="cbk:CLL_A0614"/>
<dbReference type="EMBL" id="CP001056">
    <property type="protein sequence ID" value="ACD24926.1"/>
    <property type="molecule type" value="Genomic_DNA"/>
</dbReference>
<keyword evidence="1" id="KW-0812">Transmembrane</keyword>
<protein>
    <submittedName>
        <fullName evidence="2">Uncharacterized protein</fullName>
    </submittedName>
</protein>
<sequence length="81" mass="9313">MLEIFGLILGFIGFMGIIITSGLCFYSRYSTKCKYKPKQILMFFIVFSMALVVSSEILWTDSNKENKINKSNTEESNKIIK</sequence>
<dbReference type="HOGENOM" id="CLU_2583441_0_0_9"/>
<dbReference type="PATRIC" id="fig|935198.13.peg.561"/>